<dbReference type="Proteomes" id="UP000027222">
    <property type="component" value="Unassembled WGS sequence"/>
</dbReference>
<evidence type="ECO:0000256" key="1">
    <source>
        <dbReference type="SAM" id="Phobius"/>
    </source>
</evidence>
<keyword evidence="1" id="KW-1133">Transmembrane helix</keyword>
<evidence type="ECO:0000313" key="3">
    <source>
        <dbReference type="Proteomes" id="UP000027222"/>
    </source>
</evidence>
<reference evidence="3" key="1">
    <citation type="journal article" date="2014" name="Proc. Natl. Acad. Sci. U.S.A.">
        <title>Extensive sampling of basidiomycete genomes demonstrates inadequacy of the white-rot/brown-rot paradigm for wood decay fungi.</title>
        <authorList>
            <person name="Riley R."/>
            <person name="Salamov A.A."/>
            <person name="Brown D.W."/>
            <person name="Nagy L.G."/>
            <person name="Floudas D."/>
            <person name="Held B.W."/>
            <person name="Levasseur A."/>
            <person name="Lombard V."/>
            <person name="Morin E."/>
            <person name="Otillar R."/>
            <person name="Lindquist E.A."/>
            <person name="Sun H."/>
            <person name="LaButti K.M."/>
            <person name="Schmutz J."/>
            <person name="Jabbour D."/>
            <person name="Luo H."/>
            <person name="Baker S.E."/>
            <person name="Pisabarro A.G."/>
            <person name="Walton J.D."/>
            <person name="Blanchette R.A."/>
            <person name="Henrissat B."/>
            <person name="Martin F."/>
            <person name="Cullen D."/>
            <person name="Hibbett D.S."/>
            <person name="Grigoriev I.V."/>
        </authorList>
    </citation>
    <scope>NUCLEOTIDE SEQUENCE [LARGE SCALE GENOMIC DNA]</scope>
    <source>
        <strain evidence="3">CBS 339.88</strain>
    </source>
</reference>
<dbReference type="HOGENOM" id="CLU_2688003_0_0_1"/>
<feature type="transmembrane region" description="Helical" evidence="1">
    <location>
        <begin position="27"/>
        <end position="47"/>
    </location>
</feature>
<accession>A0A067SC63</accession>
<dbReference type="EMBL" id="KL142407">
    <property type="protein sequence ID" value="KDR68505.1"/>
    <property type="molecule type" value="Genomic_DNA"/>
</dbReference>
<proteinExistence type="predicted"/>
<evidence type="ECO:0000313" key="2">
    <source>
        <dbReference type="EMBL" id="KDR68505.1"/>
    </source>
</evidence>
<feature type="transmembrane region" description="Helical" evidence="1">
    <location>
        <begin position="54"/>
        <end position="71"/>
    </location>
</feature>
<protein>
    <submittedName>
        <fullName evidence="2">Uncharacterized protein</fullName>
    </submittedName>
</protein>
<gene>
    <name evidence="2" type="ORF">GALMADRAFT_1033294</name>
</gene>
<keyword evidence="1" id="KW-0812">Transmembrane</keyword>
<organism evidence="2 3">
    <name type="scientific">Galerina marginata (strain CBS 339.88)</name>
    <dbReference type="NCBI Taxonomy" id="685588"/>
    <lineage>
        <taxon>Eukaryota</taxon>
        <taxon>Fungi</taxon>
        <taxon>Dikarya</taxon>
        <taxon>Basidiomycota</taxon>
        <taxon>Agaricomycotina</taxon>
        <taxon>Agaricomycetes</taxon>
        <taxon>Agaricomycetidae</taxon>
        <taxon>Agaricales</taxon>
        <taxon>Agaricineae</taxon>
        <taxon>Strophariaceae</taxon>
        <taxon>Galerina</taxon>
    </lineage>
</organism>
<keyword evidence="1" id="KW-0472">Membrane</keyword>
<sequence>MVYPSPDITKRISDSCSTFWQQRGLSLPGFFLFAETGIYLSFIISTLSSNYTHLSLLCSLWLLLILFLQWLQLS</sequence>
<name>A0A067SC63_GALM3</name>
<dbReference type="AlphaFoldDB" id="A0A067SC63"/>
<keyword evidence="3" id="KW-1185">Reference proteome</keyword>